<accession>A0A1A8H980</accession>
<proteinExistence type="predicted"/>
<feature type="region of interest" description="Disordered" evidence="1">
    <location>
        <begin position="1"/>
        <end position="43"/>
    </location>
</feature>
<organism evidence="2">
    <name type="scientific">Nothobranchius korthausae</name>
    <dbReference type="NCBI Taxonomy" id="1143690"/>
    <lineage>
        <taxon>Eukaryota</taxon>
        <taxon>Metazoa</taxon>
        <taxon>Chordata</taxon>
        <taxon>Craniata</taxon>
        <taxon>Vertebrata</taxon>
        <taxon>Euteleostomi</taxon>
        <taxon>Actinopterygii</taxon>
        <taxon>Neopterygii</taxon>
        <taxon>Teleostei</taxon>
        <taxon>Neoteleostei</taxon>
        <taxon>Acanthomorphata</taxon>
        <taxon>Ovalentaria</taxon>
        <taxon>Atherinomorphae</taxon>
        <taxon>Cyprinodontiformes</taxon>
        <taxon>Nothobranchiidae</taxon>
        <taxon>Nothobranchius</taxon>
    </lineage>
</organism>
<evidence type="ECO:0000256" key="1">
    <source>
        <dbReference type="SAM" id="MobiDB-lite"/>
    </source>
</evidence>
<feature type="compositionally biased region" description="Basic and acidic residues" evidence="1">
    <location>
        <begin position="19"/>
        <end position="30"/>
    </location>
</feature>
<feature type="compositionally biased region" description="Polar residues" evidence="1">
    <location>
        <begin position="1"/>
        <end position="13"/>
    </location>
</feature>
<feature type="compositionally biased region" description="Basic residues" evidence="1">
    <location>
        <begin position="32"/>
        <end position="43"/>
    </location>
</feature>
<reference evidence="2" key="2">
    <citation type="submission" date="2016-06" db="EMBL/GenBank/DDBJ databases">
        <title>The genome of a short-lived fish provides insights into sex chromosome evolution and the genetic control of aging.</title>
        <authorList>
            <person name="Reichwald K."/>
            <person name="Felder M."/>
            <person name="Petzold A."/>
            <person name="Koch P."/>
            <person name="Groth M."/>
            <person name="Platzer M."/>
        </authorList>
    </citation>
    <scope>NUCLEOTIDE SEQUENCE</scope>
    <source>
        <tissue evidence="2">Brain</tissue>
    </source>
</reference>
<name>A0A1A8H980_9TELE</name>
<gene>
    <name evidence="2" type="primary">Nfu_g_1_020249</name>
</gene>
<dbReference type="AlphaFoldDB" id="A0A1A8H980"/>
<feature type="non-terminal residue" evidence="2">
    <location>
        <position position="1"/>
    </location>
</feature>
<evidence type="ECO:0000313" key="2">
    <source>
        <dbReference type="EMBL" id="SBQ80053.1"/>
    </source>
</evidence>
<protein>
    <submittedName>
        <fullName evidence="2">Uncharacterized protein</fullName>
    </submittedName>
</protein>
<sequence length="43" mass="4964">EETSRESWLSISSHPPRLTGDRGDRVEIHTPTHARTHTHAHMH</sequence>
<dbReference type="EMBL" id="HAEC01011836">
    <property type="protein sequence ID" value="SBQ80053.1"/>
    <property type="molecule type" value="Transcribed_RNA"/>
</dbReference>
<feature type="non-terminal residue" evidence="2">
    <location>
        <position position="43"/>
    </location>
</feature>
<reference evidence="2" key="1">
    <citation type="submission" date="2016-05" db="EMBL/GenBank/DDBJ databases">
        <authorList>
            <person name="Lavstsen T."/>
            <person name="Jespersen J.S."/>
        </authorList>
    </citation>
    <scope>NUCLEOTIDE SEQUENCE</scope>
    <source>
        <tissue evidence="2">Brain</tissue>
    </source>
</reference>